<dbReference type="PANTHER" id="PTHR34220:SF7">
    <property type="entry name" value="SENSOR HISTIDINE KINASE YPDA"/>
    <property type="match status" value="1"/>
</dbReference>
<feature type="transmembrane region" description="Helical" evidence="1">
    <location>
        <begin position="74"/>
        <end position="98"/>
    </location>
</feature>
<sequence length="333" mass="38802">MNRIERILPIILSLLLPGLSIISNRGDLDPIQAFPKYLLSVLFLYSIWQLNDYQFKHPDWFIFRVGETKMVKAVFVLTNLLYICFILVLDYFLLPSWISLSSAVPIWVVATRLTMASLIFAVFQQALKMTKKQESLYAQNLLLQTEKLKSELETMKQQINPHFLFNSLNTLIDLIEEDQKKAVGFVRVFSNLYRVVLQSSRRDFVFLEDELTFLNDYWELLKIRFNGAVHLEVNIPDEMRKVLIPPLSLQLLIENAVKHNQATHENPLRIEVFETKDTLVIQNNINPKPFVSYSEGLGLENLQKRFSLLVAPIEYGEDNELFKVILPLKKKQL</sequence>
<feature type="transmembrane region" description="Helical" evidence="1">
    <location>
        <begin position="104"/>
        <end position="123"/>
    </location>
</feature>
<evidence type="ECO:0000256" key="1">
    <source>
        <dbReference type="SAM" id="Phobius"/>
    </source>
</evidence>
<keyword evidence="1" id="KW-0812">Transmembrane</keyword>
<dbReference type="GO" id="GO:0016020">
    <property type="term" value="C:membrane"/>
    <property type="evidence" value="ECO:0007669"/>
    <property type="project" value="InterPro"/>
</dbReference>
<dbReference type="GO" id="GO:0000155">
    <property type="term" value="F:phosphorelay sensor kinase activity"/>
    <property type="evidence" value="ECO:0007669"/>
    <property type="project" value="InterPro"/>
</dbReference>
<evidence type="ECO:0000313" key="3">
    <source>
        <dbReference type="EMBL" id="MCR9013595.1"/>
    </source>
</evidence>
<dbReference type="EMBL" id="JANSUY010000001">
    <property type="protein sequence ID" value="MCR9013595.1"/>
    <property type="molecule type" value="Genomic_DNA"/>
</dbReference>
<keyword evidence="1" id="KW-1133">Transmembrane helix</keyword>
<name>A0A9X2T092_9BACT</name>
<reference evidence="3" key="1">
    <citation type="submission" date="2022-08" db="EMBL/GenBank/DDBJ databases">
        <authorList>
            <person name="Zhang D."/>
        </authorList>
    </citation>
    <scope>NUCLEOTIDE SEQUENCE</scope>
    <source>
        <strain evidence="3">XJ19-11</strain>
    </source>
</reference>
<gene>
    <name evidence="3" type="ORF">NU887_01045</name>
</gene>
<dbReference type="AlphaFoldDB" id="A0A9X2T092"/>
<dbReference type="InterPro" id="IPR010559">
    <property type="entry name" value="Sig_transdc_His_kin_internal"/>
</dbReference>
<accession>A0A9X2T092</accession>
<keyword evidence="3" id="KW-0808">Transferase</keyword>
<organism evidence="3 4">
    <name type="scientific">Aquiflexum gelatinilyticum</name>
    <dbReference type="NCBI Taxonomy" id="2961943"/>
    <lineage>
        <taxon>Bacteria</taxon>
        <taxon>Pseudomonadati</taxon>
        <taxon>Bacteroidota</taxon>
        <taxon>Cytophagia</taxon>
        <taxon>Cytophagales</taxon>
        <taxon>Cyclobacteriaceae</taxon>
        <taxon>Aquiflexum</taxon>
    </lineage>
</organism>
<dbReference type="RefSeq" id="WP_258421495.1">
    <property type="nucleotide sequence ID" value="NZ_JANSUY010000001.1"/>
</dbReference>
<keyword evidence="4" id="KW-1185">Reference proteome</keyword>
<dbReference type="PANTHER" id="PTHR34220">
    <property type="entry name" value="SENSOR HISTIDINE KINASE YPDA"/>
    <property type="match status" value="1"/>
</dbReference>
<dbReference type="Gene3D" id="3.30.565.10">
    <property type="entry name" value="Histidine kinase-like ATPase, C-terminal domain"/>
    <property type="match status" value="1"/>
</dbReference>
<proteinExistence type="predicted"/>
<dbReference type="Proteomes" id="UP001142175">
    <property type="component" value="Unassembled WGS sequence"/>
</dbReference>
<keyword evidence="3" id="KW-0418">Kinase</keyword>
<dbReference type="Pfam" id="PF06580">
    <property type="entry name" value="His_kinase"/>
    <property type="match status" value="1"/>
</dbReference>
<dbReference type="InterPro" id="IPR036890">
    <property type="entry name" value="HATPase_C_sf"/>
</dbReference>
<feature type="domain" description="Signal transduction histidine kinase internal region" evidence="2">
    <location>
        <begin position="151"/>
        <end position="226"/>
    </location>
</feature>
<keyword evidence="1" id="KW-0472">Membrane</keyword>
<evidence type="ECO:0000259" key="2">
    <source>
        <dbReference type="Pfam" id="PF06580"/>
    </source>
</evidence>
<protein>
    <submittedName>
        <fullName evidence="3">Histidine kinase</fullName>
    </submittedName>
</protein>
<evidence type="ECO:0000313" key="4">
    <source>
        <dbReference type="Proteomes" id="UP001142175"/>
    </source>
</evidence>
<feature type="transmembrane region" description="Helical" evidence="1">
    <location>
        <begin position="36"/>
        <end position="53"/>
    </location>
</feature>
<comment type="caution">
    <text evidence="3">The sequence shown here is derived from an EMBL/GenBank/DDBJ whole genome shotgun (WGS) entry which is preliminary data.</text>
</comment>
<dbReference type="InterPro" id="IPR050640">
    <property type="entry name" value="Bact_2-comp_sensor_kinase"/>
</dbReference>